<evidence type="ECO:0008006" key="4">
    <source>
        <dbReference type="Google" id="ProtNLM"/>
    </source>
</evidence>
<reference evidence="2 3" key="1">
    <citation type="submission" date="2017-10" db="EMBL/GenBank/DDBJ databases">
        <title>Comparative genomics in systemic dimorphic fungi from Ajellomycetaceae.</title>
        <authorList>
            <person name="Munoz J.F."/>
            <person name="Mcewen J.G."/>
            <person name="Clay O.K."/>
            <person name="Cuomo C.A."/>
        </authorList>
    </citation>
    <scope>NUCLEOTIDE SEQUENCE [LARGE SCALE GENOMIC DNA]</scope>
    <source>
        <strain evidence="2 3">UAMH7299</strain>
    </source>
</reference>
<name>A0A2B7Y0K9_POLH7</name>
<dbReference type="GO" id="GO:0016747">
    <property type="term" value="F:acyltransferase activity, transferring groups other than amino-acyl groups"/>
    <property type="evidence" value="ECO:0007669"/>
    <property type="project" value="TreeGrafter"/>
</dbReference>
<keyword evidence="1" id="KW-0808">Transferase</keyword>
<protein>
    <recommendedName>
        <fullName evidence="4">Trichothecene 3-O-acetyltransferase</fullName>
    </recommendedName>
</protein>
<evidence type="ECO:0000256" key="1">
    <source>
        <dbReference type="ARBA" id="ARBA00022679"/>
    </source>
</evidence>
<dbReference type="Proteomes" id="UP000224634">
    <property type="component" value="Unassembled WGS sequence"/>
</dbReference>
<dbReference type="AlphaFoldDB" id="A0A2B7Y0K9"/>
<dbReference type="Gene3D" id="3.30.559.10">
    <property type="entry name" value="Chloramphenicol acetyltransferase-like domain"/>
    <property type="match status" value="2"/>
</dbReference>
<evidence type="ECO:0000313" key="2">
    <source>
        <dbReference type="EMBL" id="PGH14257.1"/>
    </source>
</evidence>
<organism evidence="2 3">
    <name type="scientific">Polytolypa hystricis (strain UAMH7299)</name>
    <dbReference type="NCBI Taxonomy" id="1447883"/>
    <lineage>
        <taxon>Eukaryota</taxon>
        <taxon>Fungi</taxon>
        <taxon>Dikarya</taxon>
        <taxon>Ascomycota</taxon>
        <taxon>Pezizomycotina</taxon>
        <taxon>Eurotiomycetes</taxon>
        <taxon>Eurotiomycetidae</taxon>
        <taxon>Onygenales</taxon>
        <taxon>Onygenales incertae sedis</taxon>
        <taxon>Polytolypa</taxon>
    </lineage>
</organism>
<evidence type="ECO:0000313" key="3">
    <source>
        <dbReference type="Proteomes" id="UP000224634"/>
    </source>
</evidence>
<dbReference type="EMBL" id="PDNA01000095">
    <property type="protein sequence ID" value="PGH14257.1"/>
    <property type="molecule type" value="Genomic_DNA"/>
</dbReference>
<dbReference type="Pfam" id="PF02458">
    <property type="entry name" value="Transferase"/>
    <property type="match status" value="1"/>
</dbReference>
<dbReference type="InterPro" id="IPR023213">
    <property type="entry name" value="CAT-like_dom_sf"/>
</dbReference>
<gene>
    <name evidence="2" type="ORF">AJ80_05997</name>
</gene>
<dbReference type="STRING" id="1447883.A0A2B7Y0K9"/>
<proteinExistence type="predicted"/>
<dbReference type="InterPro" id="IPR050317">
    <property type="entry name" value="Plant_Fungal_Acyltransferase"/>
</dbReference>
<comment type="caution">
    <text evidence="2">The sequence shown here is derived from an EMBL/GenBank/DDBJ whole genome shotgun (WGS) entry which is preliminary data.</text>
</comment>
<sequence length="469" mass="51081">MDSTISRRWGDCVFQLSAIDHIQPRGYIRSILCFPLGDGASSHQVSSSLQQALNATVSSWPIFGGTVVSLKGPEQRGRTELHYFSPPSVFSSITVKHLSIEEFPYTYEELDAQGIPLAPLCESLLCSVSSAATSDVAAPVLVVRANFIPGGLLLSICIHHGITDGRGSFLFVSAFAAACQGGITAVPEMTNGACHPPSLFLECEDSGPKSHIAYDTFVKSTIQAAVPCEDSDGVSNCLFTFPIDRLRQLKDAVSFHLLDPVNEWVTTHDCLSALLWSSITHARRPNLHGKANISTLATAVDVRPRVQPQLSPYYVSAAAVHAIAQTTLPEPSSATDSTPAGIAHLAQRIRHSIKAVNNSYVSETVSFAASSPDLGKVDVRADRRHGGADLIITSHRDFPWYELDFGELLGRPRWFRKPWSKDEGVVVILPQDKSDEDKGVEVLVLLAREDMDRLLMDVDFMCWVGRASE</sequence>
<accession>A0A2B7Y0K9</accession>
<dbReference type="PANTHER" id="PTHR31642:SF310">
    <property type="entry name" value="FATTY ALCOHOL:CAFFEOYL-COA ACYLTRANSFERASE"/>
    <property type="match status" value="1"/>
</dbReference>
<dbReference type="PANTHER" id="PTHR31642">
    <property type="entry name" value="TRICHOTHECENE 3-O-ACETYLTRANSFERASE"/>
    <property type="match status" value="1"/>
</dbReference>
<keyword evidence="3" id="KW-1185">Reference proteome</keyword>
<dbReference type="OrthoDB" id="1862401at2759"/>